<dbReference type="GO" id="GO:0005524">
    <property type="term" value="F:ATP binding"/>
    <property type="evidence" value="ECO:0007669"/>
    <property type="project" value="InterPro"/>
</dbReference>
<reference evidence="2" key="1">
    <citation type="submission" date="2020-12" db="EMBL/GenBank/DDBJ databases">
        <title>Metabolic potential, ecology and presence of endohyphal bacteria is reflected in genomic diversity of Mucoromycotina.</title>
        <authorList>
            <person name="Muszewska A."/>
            <person name="Okrasinska A."/>
            <person name="Steczkiewicz K."/>
            <person name="Drgas O."/>
            <person name="Orlowska M."/>
            <person name="Perlinska-Lenart U."/>
            <person name="Aleksandrzak-Piekarczyk T."/>
            <person name="Szatraj K."/>
            <person name="Zielenkiewicz U."/>
            <person name="Pilsyk S."/>
            <person name="Malc E."/>
            <person name="Mieczkowski P."/>
            <person name="Kruszewska J.S."/>
            <person name="Biernat P."/>
            <person name="Pawlowska J."/>
        </authorList>
    </citation>
    <scope>NUCLEOTIDE SEQUENCE</scope>
    <source>
        <strain evidence="2">WA0000017839</strain>
    </source>
</reference>
<gene>
    <name evidence="2" type="ORF">INT47_003928</name>
</gene>
<comment type="caution">
    <text evidence="2">The sequence shown here is derived from an EMBL/GenBank/DDBJ whole genome shotgun (WGS) entry which is preliminary data.</text>
</comment>
<protein>
    <recommendedName>
        <fullName evidence="1">Phosphoribulokinase/uridine kinase domain-containing protein</fullName>
    </recommendedName>
</protein>
<evidence type="ECO:0000259" key="1">
    <source>
        <dbReference type="Pfam" id="PF00485"/>
    </source>
</evidence>
<dbReference type="PANTHER" id="PTHR10285">
    <property type="entry name" value="URIDINE KINASE"/>
    <property type="match status" value="1"/>
</dbReference>
<dbReference type="Gene3D" id="3.40.50.300">
    <property type="entry name" value="P-loop containing nucleotide triphosphate hydrolases"/>
    <property type="match status" value="1"/>
</dbReference>
<dbReference type="AlphaFoldDB" id="A0A8H7QLV3"/>
<dbReference type="OrthoDB" id="10041966at2759"/>
<accession>A0A8H7QLV3</accession>
<organism evidence="2 3">
    <name type="scientific">Mucor saturninus</name>
    <dbReference type="NCBI Taxonomy" id="64648"/>
    <lineage>
        <taxon>Eukaryota</taxon>
        <taxon>Fungi</taxon>
        <taxon>Fungi incertae sedis</taxon>
        <taxon>Mucoromycota</taxon>
        <taxon>Mucoromycotina</taxon>
        <taxon>Mucoromycetes</taxon>
        <taxon>Mucorales</taxon>
        <taxon>Mucorineae</taxon>
        <taxon>Mucoraceae</taxon>
        <taxon>Mucor</taxon>
    </lineage>
</organism>
<dbReference type="EMBL" id="JAEPRD010000180">
    <property type="protein sequence ID" value="KAG2195062.1"/>
    <property type="molecule type" value="Genomic_DNA"/>
</dbReference>
<dbReference type="InterPro" id="IPR006083">
    <property type="entry name" value="PRK/URK"/>
</dbReference>
<dbReference type="CDD" id="cd02024">
    <property type="entry name" value="NRK1"/>
    <property type="match status" value="1"/>
</dbReference>
<dbReference type="Pfam" id="PF00485">
    <property type="entry name" value="PRK"/>
    <property type="match status" value="1"/>
</dbReference>
<dbReference type="InterPro" id="IPR027417">
    <property type="entry name" value="P-loop_NTPase"/>
</dbReference>
<evidence type="ECO:0000313" key="3">
    <source>
        <dbReference type="Proteomes" id="UP000603453"/>
    </source>
</evidence>
<dbReference type="Proteomes" id="UP000603453">
    <property type="component" value="Unassembled WGS sequence"/>
</dbReference>
<name>A0A8H7QLV3_9FUNG</name>
<feature type="domain" description="Phosphoribulokinase/uridine kinase" evidence="1">
    <location>
        <begin position="7"/>
        <end position="149"/>
    </location>
</feature>
<dbReference type="PRINTS" id="PR00988">
    <property type="entry name" value="URIDINKINASE"/>
</dbReference>
<dbReference type="SUPFAM" id="SSF52540">
    <property type="entry name" value="P-loop containing nucleoside triphosphate hydrolases"/>
    <property type="match status" value="1"/>
</dbReference>
<dbReference type="GO" id="GO:0016301">
    <property type="term" value="F:kinase activity"/>
    <property type="evidence" value="ECO:0007669"/>
    <property type="project" value="InterPro"/>
</dbReference>
<proteinExistence type="predicted"/>
<sequence length="225" mass="25402">MVKVYTIGIGGPSCSGKTTVTRILRQILKNTAIIYQDDYYKPESQVPIDEATQLANWDCPESVDFTEFAKKIQYARTHEGTLPEGFKSNEESNVHDGSSLLSPQVADQLAHILAPFAQDPSAIFVIVDGFMLYWDDRVSQQLDCKVNITGTFETLKSRREKRQGYHTLEGYWVDPPGYFEKIVWPEYLRLNEQAATVEDVLSLSTDENSIDETALKVADKLITVL</sequence>
<evidence type="ECO:0000313" key="2">
    <source>
        <dbReference type="EMBL" id="KAG2195062.1"/>
    </source>
</evidence>
<keyword evidence="3" id="KW-1185">Reference proteome</keyword>